<name>A0A7I9VY89_MYCAG</name>
<proteinExistence type="predicted"/>
<protein>
    <recommendedName>
        <fullName evidence="3">VWFA domain-containing protein</fullName>
    </recommendedName>
</protein>
<sequence>MQHFRTCTTAVVVLALSIAGCGSHPGAGLAHAEQVAASCPEDGAQVASFIASDESGSRRGSTAKAAQQAVIRSVAERTAICGGHLRVVLFAGSVLGVPVYDSELHLQGATKNARLRKATKVTDEVVEQINESLTRAADDLPDGATDIVGQLNLFSEYRSQFLARGRYQLELTVLTDGIQTAQQSLDDPSLTAERAEELASSFTVPELPGSDIRLIGIGRQANGELLPTPYVDALRAFHVAICTRTKAHCGVVTDAAGA</sequence>
<dbReference type="PROSITE" id="PS51257">
    <property type="entry name" value="PROKAR_LIPOPROTEIN"/>
    <property type="match status" value="1"/>
</dbReference>
<gene>
    <name evidence="1" type="ORF">MAGR_16100</name>
</gene>
<organism evidence="1 2">
    <name type="scientific">Mycolicibacterium agri</name>
    <name type="common">Mycobacterium agri</name>
    <dbReference type="NCBI Taxonomy" id="36811"/>
    <lineage>
        <taxon>Bacteria</taxon>
        <taxon>Bacillati</taxon>
        <taxon>Actinomycetota</taxon>
        <taxon>Actinomycetes</taxon>
        <taxon>Mycobacteriales</taxon>
        <taxon>Mycobacteriaceae</taxon>
        <taxon>Mycolicibacterium</taxon>
    </lineage>
</organism>
<dbReference type="AlphaFoldDB" id="A0A7I9VY89"/>
<comment type="caution">
    <text evidence="1">The sequence shown here is derived from an EMBL/GenBank/DDBJ whole genome shotgun (WGS) entry which is preliminary data.</text>
</comment>
<dbReference type="RefSeq" id="WP_133119152.1">
    <property type="nucleotide sequence ID" value="NZ_BLKS01000001.1"/>
</dbReference>
<accession>A0A7I9VY89</accession>
<evidence type="ECO:0008006" key="3">
    <source>
        <dbReference type="Google" id="ProtNLM"/>
    </source>
</evidence>
<dbReference type="OrthoDB" id="3819628at2"/>
<evidence type="ECO:0000313" key="1">
    <source>
        <dbReference type="EMBL" id="GFG50169.1"/>
    </source>
</evidence>
<evidence type="ECO:0000313" key="2">
    <source>
        <dbReference type="Proteomes" id="UP000465302"/>
    </source>
</evidence>
<reference evidence="1 2" key="1">
    <citation type="journal article" date="2019" name="Emerg. Microbes Infect.">
        <title>Comprehensive subspecies identification of 175 nontuberculous mycobacteria species based on 7547 genomic profiles.</title>
        <authorList>
            <person name="Matsumoto Y."/>
            <person name="Kinjo T."/>
            <person name="Motooka D."/>
            <person name="Nabeya D."/>
            <person name="Jung N."/>
            <person name="Uechi K."/>
            <person name="Horii T."/>
            <person name="Iida T."/>
            <person name="Fujita J."/>
            <person name="Nakamura S."/>
        </authorList>
    </citation>
    <scope>NUCLEOTIDE SEQUENCE [LARGE SCALE GENOMIC DNA]</scope>
    <source>
        <strain evidence="1 2">JCM 6377</strain>
    </source>
</reference>
<dbReference type="EMBL" id="BLKS01000001">
    <property type="protein sequence ID" value="GFG50169.1"/>
    <property type="molecule type" value="Genomic_DNA"/>
</dbReference>
<dbReference type="Proteomes" id="UP000465302">
    <property type="component" value="Unassembled WGS sequence"/>
</dbReference>